<dbReference type="NCBIfam" id="TIGR01072">
    <property type="entry name" value="murA"/>
    <property type="match status" value="1"/>
</dbReference>
<comment type="similarity">
    <text evidence="10 12">Belongs to the EPSP synthase family. MurA subfamily.</text>
</comment>
<keyword evidence="6 12" id="KW-0133">Cell shape</keyword>
<comment type="function">
    <text evidence="12">Cell wall formation. Adds enolpyruvyl to UDP-N-acetylglucosamine.</text>
</comment>
<evidence type="ECO:0000259" key="13">
    <source>
        <dbReference type="Pfam" id="PF00275"/>
    </source>
</evidence>
<keyword evidence="4 12" id="KW-0132">Cell division</keyword>
<evidence type="ECO:0000256" key="11">
    <source>
        <dbReference type="ARBA" id="ARBA00047527"/>
    </source>
</evidence>
<feature type="binding site" evidence="12">
    <location>
        <begin position="22"/>
        <end position="23"/>
    </location>
    <ligand>
        <name>phosphoenolpyruvate</name>
        <dbReference type="ChEBI" id="CHEBI:58702"/>
    </ligand>
</feature>
<proteinExistence type="inferred from homology"/>
<evidence type="ECO:0000256" key="9">
    <source>
        <dbReference type="ARBA" id="ARBA00023316"/>
    </source>
</evidence>
<dbReference type="GO" id="GO:0008760">
    <property type="term" value="F:UDP-N-acetylglucosamine 1-carboxyvinyltransferase activity"/>
    <property type="evidence" value="ECO:0007669"/>
    <property type="project" value="UniProtKB-UniRule"/>
</dbReference>
<dbReference type="SUPFAM" id="SSF55205">
    <property type="entry name" value="EPT/RTPC-like"/>
    <property type="match status" value="1"/>
</dbReference>
<gene>
    <name evidence="12 14" type="primary">murA</name>
    <name evidence="14" type="ORF">H9705_05730</name>
</gene>
<keyword evidence="12" id="KW-0670">Pyruvate</keyword>
<feature type="binding site" evidence="12">
    <location>
        <position position="305"/>
    </location>
    <ligand>
        <name>UDP-N-acetyl-alpha-D-glucosamine</name>
        <dbReference type="ChEBI" id="CHEBI:57705"/>
    </ligand>
</feature>
<dbReference type="GO" id="GO:0005737">
    <property type="term" value="C:cytoplasm"/>
    <property type="evidence" value="ECO:0007669"/>
    <property type="project" value="UniProtKB-SubCell"/>
</dbReference>
<evidence type="ECO:0000256" key="2">
    <source>
        <dbReference type="ARBA" id="ARBA00004752"/>
    </source>
</evidence>
<feature type="modified residue" description="2-(S-cysteinyl)pyruvic acid O-phosphothioketal" evidence="12">
    <location>
        <position position="116"/>
    </location>
</feature>
<comment type="subcellular location">
    <subcellularLocation>
        <location evidence="1 12">Cytoplasm</location>
    </subcellularLocation>
</comment>
<evidence type="ECO:0000313" key="15">
    <source>
        <dbReference type="Proteomes" id="UP000823849"/>
    </source>
</evidence>
<comment type="caution">
    <text evidence="14">The sequence shown here is derived from an EMBL/GenBank/DDBJ whole genome shotgun (WGS) entry which is preliminary data.</text>
</comment>
<dbReference type="GO" id="GO:0019277">
    <property type="term" value="P:UDP-N-acetylgalactosamine biosynthetic process"/>
    <property type="evidence" value="ECO:0007669"/>
    <property type="project" value="InterPro"/>
</dbReference>
<keyword evidence="7 12" id="KW-0573">Peptidoglycan synthesis</keyword>
<dbReference type="AlphaFoldDB" id="A0A9D2N9T0"/>
<evidence type="ECO:0000256" key="4">
    <source>
        <dbReference type="ARBA" id="ARBA00022618"/>
    </source>
</evidence>
<feature type="binding site" evidence="12">
    <location>
        <position position="327"/>
    </location>
    <ligand>
        <name>UDP-N-acetyl-alpha-D-glucosamine</name>
        <dbReference type="ChEBI" id="CHEBI:57705"/>
    </ligand>
</feature>
<dbReference type="EC" id="2.5.1.7" evidence="12"/>
<dbReference type="GO" id="GO:0051301">
    <property type="term" value="P:cell division"/>
    <property type="evidence" value="ECO:0007669"/>
    <property type="project" value="UniProtKB-KW"/>
</dbReference>
<evidence type="ECO:0000256" key="3">
    <source>
        <dbReference type="ARBA" id="ARBA00022490"/>
    </source>
</evidence>
<dbReference type="EMBL" id="DWWU01000022">
    <property type="protein sequence ID" value="HJC15315.1"/>
    <property type="molecule type" value="Genomic_DNA"/>
</dbReference>
<dbReference type="Gene3D" id="3.65.10.10">
    <property type="entry name" value="Enolpyruvate transferase domain"/>
    <property type="match status" value="2"/>
</dbReference>
<dbReference type="GO" id="GO:0009252">
    <property type="term" value="P:peptidoglycan biosynthetic process"/>
    <property type="evidence" value="ECO:0007669"/>
    <property type="project" value="UniProtKB-UniRule"/>
</dbReference>
<comment type="catalytic activity">
    <reaction evidence="11 12">
        <text>phosphoenolpyruvate + UDP-N-acetyl-alpha-D-glucosamine = UDP-N-acetyl-3-O-(1-carboxyvinyl)-alpha-D-glucosamine + phosphate</text>
        <dbReference type="Rhea" id="RHEA:18681"/>
        <dbReference type="ChEBI" id="CHEBI:43474"/>
        <dbReference type="ChEBI" id="CHEBI:57705"/>
        <dbReference type="ChEBI" id="CHEBI:58702"/>
        <dbReference type="ChEBI" id="CHEBI:68483"/>
        <dbReference type="EC" id="2.5.1.7"/>
    </reaction>
</comment>
<keyword evidence="3 12" id="KW-0963">Cytoplasm</keyword>
<reference evidence="14" key="2">
    <citation type="submission" date="2021-04" db="EMBL/GenBank/DDBJ databases">
        <authorList>
            <person name="Gilroy R."/>
        </authorList>
    </citation>
    <scope>NUCLEOTIDE SEQUENCE</scope>
    <source>
        <strain evidence="14">CHK185-5351</strain>
    </source>
</reference>
<reference evidence="14" key="1">
    <citation type="journal article" date="2021" name="PeerJ">
        <title>Extensive microbial diversity within the chicken gut microbiome revealed by metagenomics and culture.</title>
        <authorList>
            <person name="Gilroy R."/>
            <person name="Ravi A."/>
            <person name="Getino M."/>
            <person name="Pursley I."/>
            <person name="Horton D.L."/>
            <person name="Alikhan N.F."/>
            <person name="Baker D."/>
            <person name="Gharbi K."/>
            <person name="Hall N."/>
            <person name="Watson M."/>
            <person name="Adriaenssens E.M."/>
            <person name="Foster-Nyarko E."/>
            <person name="Jarju S."/>
            <person name="Secka A."/>
            <person name="Antonio M."/>
            <person name="Oren A."/>
            <person name="Chaudhuri R.R."/>
            <person name="La Ragione R."/>
            <person name="Hildebrand F."/>
            <person name="Pallen M.J."/>
        </authorList>
    </citation>
    <scope>NUCLEOTIDE SEQUENCE</scope>
    <source>
        <strain evidence="14">CHK185-5351</strain>
    </source>
</reference>
<comment type="caution">
    <text evidence="12">Lacks conserved residue(s) required for the propagation of feature annotation.</text>
</comment>
<evidence type="ECO:0000256" key="10">
    <source>
        <dbReference type="ARBA" id="ARBA00038367"/>
    </source>
</evidence>
<dbReference type="InterPro" id="IPR001986">
    <property type="entry name" value="Enolpyruvate_Tfrase_dom"/>
</dbReference>
<dbReference type="InterPro" id="IPR036968">
    <property type="entry name" value="Enolpyruvate_Tfrase_sf"/>
</dbReference>
<evidence type="ECO:0000313" key="14">
    <source>
        <dbReference type="EMBL" id="HJC15315.1"/>
    </source>
</evidence>
<dbReference type="GO" id="GO:0008360">
    <property type="term" value="P:regulation of cell shape"/>
    <property type="evidence" value="ECO:0007669"/>
    <property type="project" value="UniProtKB-KW"/>
</dbReference>
<dbReference type="Pfam" id="PF00275">
    <property type="entry name" value="EPSP_synthase"/>
    <property type="match status" value="1"/>
</dbReference>
<dbReference type="InterPro" id="IPR013792">
    <property type="entry name" value="RNA3'P_cycl/enolpyr_Trfase_a/b"/>
</dbReference>
<keyword evidence="5 12" id="KW-0808">Transferase</keyword>
<evidence type="ECO:0000256" key="5">
    <source>
        <dbReference type="ARBA" id="ARBA00022679"/>
    </source>
</evidence>
<evidence type="ECO:0000256" key="7">
    <source>
        <dbReference type="ARBA" id="ARBA00022984"/>
    </source>
</evidence>
<dbReference type="PANTHER" id="PTHR43783:SF1">
    <property type="entry name" value="UDP-N-ACETYLGLUCOSAMINE 1-CARBOXYVINYLTRANSFERASE"/>
    <property type="match status" value="1"/>
</dbReference>
<evidence type="ECO:0000256" key="12">
    <source>
        <dbReference type="HAMAP-Rule" id="MF_00111"/>
    </source>
</evidence>
<organism evidence="14 15">
    <name type="scientific">Candidatus Fusicatenibacter intestinigallinarum</name>
    <dbReference type="NCBI Taxonomy" id="2838598"/>
    <lineage>
        <taxon>Bacteria</taxon>
        <taxon>Bacillati</taxon>
        <taxon>Bacillota</taxon>
        <taxon>Clostridia</taxon>
        <taxon>Lachnospirales</taxon>
        <taxon>Lachnospiraceae</taxon>
        <taxon>Fusicatenibacter</taxon>
    </lineage>
</organism>
<dbReference type="Proteomes" id="UP000823849">
    <property type="component" value="Unassembled WGS sequence"/>
</dbReference>
<dbReference type="InterPro" id="IPR050068">
    <property type="entry name" value="MurA_subfamily"/>
</dbReference>
<accession>A0A9D2N9T0</accession>
<dbReference type="HAMAP" id="MF_00111">
    <property type="entry name" value="MurA"/>
    <property type="match status" value="1"/>
</dbReference>
<evidence type="ECO:0000256" key="1">
    <source>
        <dbReference type="ARBA" id="ARBA00004496"/>
    </source>
</evidence>
<evidence type="ECO:0000256" key="8">
    <source>
        <dbReference type="ARBA" id="ARBA00023306"/>
    </source>
</evidence>
<feature type="binding site" evidence="12">
    <location>
        <position position="92"/>
    </location>
    <ligand>
        <name>UDP-N-acetyl-alpha-D-glucosamine</name>
        <dbReference type="ChEBI" id="CHEBI:57705"/>
    </ligand>
</feature>
<evidence type="ECO:0000256" key="6">
    <source>
        <dbReference type="ARBA" id="ARBA00022960"/>
    </source>
</evidence>
<feature type="active site" description="Proton donor" evidence="12">
    <location>
        <position position="116"/>
    </location>
</feature>
<dbReference type="PANTHER" id="PTHR43783">
    <property type="entry name" value="UDP-N-ACETYLGLUCOSAMINE 1-CARBOXYVINYLTRANSFERASE"/>
    <property type="match status" value="1"/>
</dbReference>
<protein>
    <recommendedName>
        <fullName evidence="12">UDP-N-acetylglucosamine 1-carboxyvinyltransferase</fullName>
        <ecNumber evidence="12">2.5.1.7</ecNumber>
    </recommendedName>
    <alternativeName>
        <fullName evidence="12">Enoylpyruvate transferase</fullName>
    </alternativeName>
    <alternativeName>
        <fullName evidence="12">UDP-N-acetylglucosamine enolpyruvyl transferase</fullName>
        <shortName evidence="12">EPT</shortName>
    </alternativeName>
</protein>
<sequence length="417" mass="45080">MKRYRITGGYPLDGEVRIQGSKNAVLPMMAAAVLQEETVELKGCPKISDVFCMEKLLQVLGAETEWERDTLRIRCRRTDGDLSEEKTAGKLRSSILLLGSLLGRNGYGKIRSPGGCTIGRRPTDLHEMALRSLGAGITRTGTGITAYAGRLSGTHIRFPKKSVGATENAILAAVCAEGTTVLDGCAAEPEVQWLCRFLRSMGASVEGEASGCVMIRGRKKLHGTTFCVPPDRIAAGTWLMAGAAVRGNLEFRRAPVKEMQAVLEVYRKMGGQYRVAGDTLFTDSSRVGKAVPYVETAGYPGFPTDLQSPLLAAASTLSGRTIVRETVFEDRFAAVRELIKMGARAEIRGPVIGMEKSRLKGTRVTAGDLRGGAALVIAALAAEGSTEVEQVQYIERGYELFPEQLERLGARIHIIEE</sequence>
<keyword evidence="8 12" id="KW-0131">Cell cycle</keyword>
<name>A0A9D2N9T0_9FIRM</name>
<dbReference type="InterPro" id="IPR005750">
    <property type="entry name" value="UDP_GlcNAc_COvinyl_MurA"/>
</dbReference>
<keyword evidence="9 12" id="KW-0961">Cell wall biogenesis/degradation</keyword>
<feature type="domain" description="Enolpyruvate transferase" evidence="13">
    <location>
        <begin position="7"/>
        <end position="405"/>
    </location>
</feature>
<dbReference type="NCBIfam" id="NF006873">
    <property type="entry name" value="PRK09369.1"/>
    <property type="match status" value="1"/>
</dbReference>
<dbReference type="CDD" id="cd01555">
    <property type="entry name" value="UdpNAET"/>
    <property type="match status" value="1"/>
</dbReference>
<dbReference type="GO" id="GO:0071555">
    <property type="term" value="P:cell wall organization"/>
    <property type="evidence" value="ECO:0007669"/>
    <property type="project" value="UniProtKB-KW"/>
</dbReference>
<comment type="pathway">
    <text evidence="2 12">Cell wall biogenesis; peptidoglycan biosynthesis.</text>
</comment>